<dbReference type="PANTHER" id="PTHR33050">
    <property type="entry name" value="REVERSE TRANSCRIPTASE DOMAIN-CONTAINING PROTEIN"/>
    <property type="match status" value="1"/>
</dbReference>
<keyword evidence="1" id="KW-0808">Transferase</keyword>
<gene>
    <name evidence="1" type="ORF">IRJ41_024340</name>
</gene>
<name>A0A9W7WML5_TRIRA</name>
<dbReference type="CDD" id="cd09275">
    <property type="entry name" value="RNase_HI_RT_DIRS1"/>
    <property type="match status" value="1"/>
</dbReference>
<organism evidence="1 2">
    <name type="scientific">Triplophysa rosa</name>
    <name type="common">Cave loach</name>
    <dbReference type="NCBI Taxonomy" id="992332"/>
    <lineage>
        <taxon>Eukaryota</taxon>
        <taxon>Metazoa</taxon>
        <taxon>Chordata</taxon>
        <taxon>Craniata</taxon>
        <taxon>Vertebrata</taxon>
        <taxon>Euteleostomi</taxon>
        <taxon>Actinopterygii</taxon>
        <taxon>Neopterygii</taxon>
        <taxon>Teleostei</taxon>
        <taxon>Ostariophysi</taxon>
        <taxon>Cypriniformes</taxon>
        <taxon>Nemacheilidae</taxon>
        <taxon>Triplophysa</taxon>
    </lineage>
</organism>
<dbReference type="Proteomes" id="UP001059041">
    <property type="component" value="Linkage Group LG10"/>
</dbReference>
<protein>
    <submittedName>
        <fullName evidence="1">Reverse transcriptase/ribonuclease H/putative methyltransferase</fullName>
    </submittedName>
</protein>
<proteinExistence type="predicted"/>
<dbReference type="AlphaFoldDB" id="A0A9W7WML5"/>
<keyword evidence="1" id="KW-0695">RNA-directed DNA polymerase</keyword>
<comment type="caution">
    <text evidence="1">The sequence shown here is derived from an EMBL/GenBank/DDBJ whole genome shotgun (WGS) entry which is preliminary data.</text>
</comment>
<dbReference type="InterPro" id="IPR043502">
    <property type="entry name" value="DNA/RNA_pol_sf"/>
</dbReference>
<reference evidence="1" key="1">
    <citation type="submission" date="2021-02" db="EMBL/GenBank/DDBJ databases">
        <title>Comparative genomics reveals that relaxation of natural selection precedes convergent phenotypic evolution of cavefish.</title>
        <authorList>
            <person name="Peng Z."/>
        </authorList>
    </citation>
    <scope>NUCLEOTIDE SEQUENCE</scope>
    <source>
        <tissue evidence="1">Muscle</tissue>
    </source>
</reference>
<keyword evidence="2" id="KW-1185">Reference proteome</keyword>
<sequence length="310" mass="34917">MRDFQRWIARLRLCSRRHLGRPVGITHACVRALRHWKSPVTFRTGIPLGAVSSRVTMTTDKSLLGWGATLMGRSVNGLWPPQLTHKHINYLVLMAVWLVLKHFLGFIKSQHVLVKTDNTTVVAYINRQGGTRSLQLHQLAERLIVWADTRLLSLRATRVPGILNRGADLLSRGNPLYGEWRLHPQVVSQIWQRCVQAAVDLFASQENAQCPLYFSLTDGNAPLNVLLYAFPPLSLISPTLARVREQGLSLILIAPHWPSKPWVAEIIQLLAGQPWPLPLRRDLLSQAGGEMYHPHPDKIALSAWPMRGGI</sequence>
<keyword evidence="1" id="KW-0489">Methyltransferase</keyword>
<dbReference type="PANTHER" id="PTHR33050:SF7">
    <property type="entry name" value="RIBONUCLEASE H"/>
    <property type="match status" value="1"/>
</dbReference>
<dbReference type="GO" id="GO:0008168">
    <property type="term" value="F:methyltransferase activity"/>
    <property type="evidence" value="ECO:0007669"/>
    <property type="project" value="UniProtKB-KW"/>
</dbReference>
<evidence type="ECO:0000313" key="1">
    <source>
        <dbReference type="EMBL" id="KAI7804964.1"/>
    </source>
</evidence>
<dbReference type="GO" id="GO:0003964">
    <property type="term" value="F:RNA-directed DNA polymerase activity"/>
    <property type="evidence" value="ECO:0007669"/>
    <property type="project" value="UniProtKB-KW"/>
</dbReference>
<dbReference type="InterPro" id="IPR052055">
    <property type="entry name" value="Hepadnavirus_pol/RT"/>
</dbReference>
<evidence type="ECO:0000313" key="2">
    <source>
        <dbReference type="Proteomes" id="UP001059041"/>
    </source>
</evidence>
<accession>A0A9W7WML5</accession>
<dbReference type="EMBL" id="JAFHDT010000010">
    <property type="protein sequence ID" value="KAI7804964.1"/>
    <property type="molecule type" value="Genomic_DNA"/>
</dbReference>
<dbReference type="SUPFAM" id="SSF56672">
    <property type="entry name" value="DNA/RNA polymerases"/>
    <property type="match status" value="1"/>
</dbReference>
<dbReference type="GO" id="GO:0032259">
    <property type="term" value="P:methylation"/>
    <property type="evidence" value="ECO:0007669"/>
    <property type="project" value="UniProtKB-KW"/>
</dbReference>
<keyword evidence="1" id="KW-0548">Nucleotidyltransferase</keyword>